<accession>A0A8S3WTP3</accession>
<dbReference type="AlphaFoldDB" id="A0A8S3WTP3"/>
<gene>
    <name evidence="1" type="ORF">PAPOLLO_LOCUS10282</name>
</gene>
<organism evidence="1 2">
    <name type="scientific">Parnassius apollo</name>
    <name type="common">Apollo butterfly</name>
    <name type="synonym">Papilio apollo</name>
    <dbReference type="NCBI Taxonomy" id="110799"/>
    <lineage>
        <taxon>Eukaryota</taxon>
        <taxon>Metazoa</taxon>
        <taxon>Ecdysozoa</taxon>
        <taxon>Arthropoda</taxon>
        <taxon>Hexapoda</taxon>
        <taxon>Insecta</taxon>
        <taxon>Pterygota</taxon>
        <taxon>Neoptera</taxon>
        <taxon>Endopterygota</taxon>
        <taxon>Lepidoptera</taxon>
        <taxon>Glossata</taxon>
        <taxon>Ditrysia</taxon>
        <taxon>Papilionoidea</taxon>
        <taxon>Papilionidae</taxon>
        <taxon>Parnassiinae</taxon>
        <taxon>Parnassini</taxon>
        <taxon>Parnassius</taxon>
        <taxon>Parnassius</taxon>
    </lineage>
</organism>
<comment type="caution">
    <text evidence="1">The sequence shown here is derived from an EMBL/GenBank/DDBJ whole genome shotgun (WGS) entry which is preliminary data.</text>
</comment>
<evidence type="ECO:0000313" key="2">
    <source>
        <dbReference type="Proteomes" id="UP000691718"/>
    </source>
</evidence>
<keyword evidence="2" id="KW-1185">Reference proteome</keyword>
<dbReference type="Proteomes" id="UP000691718">
    <property type="component" value="Unassembled WGS sequence"/>
</dbReference>
<dbReference type="OrthoDB" id="410381at2759"/>
<dbReference type="EMBL" id="CAJQZP010000738">
    <property type="protein sequence ID" value="CAG4981681.1"/>
    <property type="molecule type" value="Genomic_DNA"/>
</dbReference>
<protein>
    <submittedName>
        <fullName evidence="1">(apollo) hypothetical protein</fullName>
    </submittedName>
</protein>
<name>A0A8S3WTP3_PARAO</name>
<proteinExistence type="predicted"/>
<evidence type="ECO:0000313" key="1">
    <source>
        <dbReference type="EMBL" id="CAG4981681.1"/>
    </source>
</evidence>
<reference evidence="1" key="1">
    <citation type="submission" date="2021-04" db="EMBL/GenBank/DDBJ databases">
        <authorList>
            <person name="Tunstrom K."/>
        </authorList>
    </citation>
    <scope>NUCLEOTIDE SEQUENCE</scope>
</reference>
<sequence>MKDSWWSRKAEYLQWLSDTKQLGTFYAEVRKLVGPMHRSSVPLKSRSGEQRLTAKEDVLKRWAEHFKELLNKGRVADIGFISNILPPPQVSESEEPPTMQEIVNAIQVQPNNRAVGVDSIPEKATTTTQGNKDKAEVASTLCGGFQDFNSKKAIVEDLKIKNLEEEINFKRELCQLQLETVRKELEIKIEVCNQLKGHNFNIQNVYGIPKNGSANT</sequence>